<dbReference type="Gene3D" id="3.40.309.10">
    <property type="entry name" value="Aldehyde Dehydrogenase, Chain A, domain 2"/>
    <property type="match status" value="1"/>
</dbReference>
<dbReference type="OrthoDB" id="6882680at2"/>
<dbReference type="PANTHER" id="PTHR42991:SF1">
    <property type="entry name" value="ALDEHYDE DEHYDROGENASE"/>
    <property type="match status" value="1"/>
</dbReference>
<protein>
    <submittedName>
        <fullName evidence="6">Aldehyde dehydrogenase family protein</fullName>
    </submittedName>
</protein>
<evidence type="ECO:0000256" key="1">
    <source>
        <dbReference type="ARBA" id="ARBA00009986"/>
    </source>
</evidence>
<dbReference type="AlphaFoldDB" id="A0A4R5CK73"/>
<dbReference type="SUPFAM" id="SSF53720">
    <property type="entry name" value="ALDH-like"/>
    <property type="match status" value="1"/>
</dbReference>
<proteinExistence type="inferred from homology"/>
<feature type="active site" evidence="3">
    <location>
        <position position="251"/>
    </location>
</feature>
<keyword evidence="7" id="KW-1185">Reference proteome</keyword>
<dbReference type="InterPro" id="IPR015590">
    <property type="entry name" value="Aldehyde_DH_dom"/>
</dbReference>
<sequence length="479" mass="50179">MSGGDDAAPLLVAGEWERAGEPFAACAAGDGPVVGHTFHALPEQLDRATTGAVRAFDGTRRSASYERGELLRRAAELIAADVEGLARTLAAEIGKPINDARLEVRRTATTFRMAGEEAERIGGEMLPLDLLPSARGRWGITRHLPIGPVAAITPFNVPLSLSAHKLAPALAAGCTVVLKPDSRAALTLLRLAGLLVEAGVPAGALSMLPMSTSVGDRMVTDDRFRMVSFTGSARAGWDIRSRAGTKKVTLELGGNAPVIVDETADVAHAVARTVAGGFKYAGQLCISVQRAFVHRAVWDEFVGGLVKGAEALTVGAPLDENTQVGPMISVAAADRIRSWVDEAVSGGARLLTGGAGDGAYVAPAVLEQVPATARVAAEEAFGPVVVVSPFDDVDAAFAAADATPYGLQAGYFTRDLHRTWRAFEALEFGAVIINDVPTFRVDNMPFGGVKSSGLGREGIRWTIADMSEQRLLVLAPEAD</sequence>
<comment type="similarity">
    <text evidence="1 4">Belongs to the aldehyde dehydrogenase family.</text>
</comment>
<accession>A0A4R5CK73</accession>
<dbReference type="Pfam" id="PF00171">
    <property type="entry name" value="Aldedh"/>
    <property type="match status" value="1"/>
</dbReference>
<evidence type="ECO:0000256" key="4">
    <source>
        <dbReference type="RuleBase" id="RU003345"/>
    </source>
</evidence>
<feature type="domain" description="Aldehyde dehydrogenase" evidence="5">
    <location>
        <begin position="23"/>
        <end position="470"/>
    </location>
</feature>
<dbReference type="InterPro" id="IPR016162">
    <property type="entry name" value="Ald_DH_N"/>
</dbReference>
<dbReference type="PANTHER" id="PTHR42991">
    <property type="entry name" value="ALDEHYDE DEHYDROGENASE"/>
    <property type="match status" value="1"/>
</dbReference>
<evidence type="ECO:0000313" key="6">
    <source>
        <dbReference type="EMBL" id="TDE00672.1"/>
    </source>
</evidence>
<dbReference type="Gene3D" id="3.40.605.10">
    <property type="entry name" value="Aldehyde Dehydrogenase, Chain A, domain 1"/>
    <property type="match status" value="1"/>
</dbReference>
<name>A0A4R5CK73_9ACTN</name>
<dbReference type="InterPro" id="IPR051020">
    <property type="entry name" value="ALDH-related_metabolic_enz"/>
</dbReference>
<evidence type="ECO:0000256" key="2">
    <source>
        <dbReference type="ARBA" id="ARBA00023002"/>
    </source>
</evidence>
<dbReference type="EMBL" id="SMKZ01000047">
    <property type="protein sequence ID" value="TDE00672.1"/>
    <property type="molecule type" value="Genomic_DNA"/>
</dbReference>
<dbReference type="InParanoid" id="A0A4R5CK73"/>
<dbReference type="RefSeq" id="WP_131899589.1">
    <property type="nucleotide sequence ID" value="NZ_SMKZ01000047.1"/>
</dbReference>
<dbReference type="InterPro" id="IPR016161">
    <property type="entry name" value="Ald_DH/histidinol_DH"/>
</dbReference>
<dbReference type="Proteomes" id="UP000294739">
    <property type="component" value="Unassembled WGS sequence"/>
</dbReference>
<evidence type="ECO:0000256" key="3">
    <source>
        <dbReference type="PROSITE-ProRule" id="PRU10007"/>
    </source>
</evidence>
<dbReference type="GO" id="GO:0008911">
    <property type="term" value="F:lactaldehyde dehydrogenase (NAD+) activity"/>
    <property type="evidence" value="ECO:0007669"/>
    <property type="project" value="TreeGrafter"/>
</dbReference>
<dbReference type="PROSITE" id="PS00687">
    <property type="entry name" value="ALDEHYDE_DEHYDR_GLU"/>
    <property type="match status" value="1"/>
</dbReference>
<gene>
    <name evidence="6" type="ORF">E1269_24740</name>
</gene>
<comment type="caution">
    <text evidence="6">The sequence shown here is derived from an EMBL/GenBank/DDBJ whole genome shotgun (WGS) entry which is preliminary data.</text>
</comment>
<reference evidence="6 7" key="1">
    <citation type="submission" date="2019-03" db="EMBL/GenBank/DDBJ databases">
        <title>Draft genome sequences of novel Actinobacteria.</title>
        <authorList>
            <person name="Sahin N."/>
            <person name="Ay H."/>
            <person name="Saygin H."/>
        </authorList>
    </citation>
    <scope>NUCLEOTIDE SEQUENCE [LARGE SCALE GENOMIC DNA]</scope>
    <source>
        <strain evidence="6 7">5K138</strain>
    </source>
</reference>
<dbReference type="InterPro" id="IPR029510">
    <property type="entry name" value="Ald_DH_CS_GLU"/>
</dbReference>
<evidence type="ECO:0000259" key="5">
    <source>
        <dbReference type="Pfam" id="PF00171"/>
    </source>
</evidence>
<dbReference type="InterPro" id="IPR016163">
    <property type="entry name" value="Ald_DH_C"/>
</dbReference>
<organism evidence="6 7">
    <name type="scientific">Jiangella asiatica</name>
    <dbReference type="NCBI Taxonomy" id="2530372"/>
    <lineage>
        <taxon>Bacteria</taxon>
        <taxon>Bacillati</taxon>
        <taxon>Actinomycetota</taxon>
        <taxon>Actinomycetes</taxon>
        <taxon>Jiangellales</taxon>
        <taxon>Jiangellaceae</taxon>
        <taxon>Jiangella</taxon>
    </lineage>
</organism>
<evidence type="ECO:0000313" key="7">
    <source>
        <dbReference type="Proteomes" id="UP000294739"/>
    </source>
</evidence>
<keyword evidence="2 4" id="KW-0560">Oxidoreductase</keyword>